<feature type="domain" description="DUF305" evidence="1">
    <location>
        <begin position="40"/>
        <end position="97"/>
    </location>
</feature>
<accession>A0ABR7S2C5</accession>
<dbReference type="PANTHER" id="PTHR36933">
    <property type="entry name" value="SLL0788 PROTEIN"/>
    <property type="match status" value="1"/>
</dbReference>
<evidence type="ECO:0000313" key="3">
    <source>
        <dbReference type="Proteomes" id="UP000744555"/>
    </source>
</evidence>
<protein>
    <recommendedName>
        <fullName evidence="1">DUF305 domain-containing protein</fullName>
    </recommendedName>
</protein>
<reference evidence="2 3" key="1">
    <citation type="submission" date="2016-06" db="EMBL/GenBank/DDBJ databases">
        <authorList>
            <person name="Ramos C."/>
            <person name="Pintado A."/>
            <person name="Crespo-Gomez J.I."/>
        </authorList>
    </citation>
    <scope>NUCLEOTIDE SEQUENCE [LARGE SCALE GENOMIC DNA]</scope>
    <source>
        <strain evidence="2 3">AVO110</strain>
    </source>
</reference>
<dbReference type="EMBL" id="LZEU01000001">
    <property type="protein sequence ID" value="MBC9250711.1"/>
    <property type="molecule type" value="Genomic_DNA"/>
</dbReference>
<dbReference type="InterPro" id="IPR012347">
    <property type="entry name" value="Ferritin-like"/>
</dbReference>
<dbReference type="InterPro" id="IPR005183">
    <property type="entry name" value="DUF305_CopM-like"/>
</dbReference>
<keyword evidence="3" id="KW-1185">Reference proteome</keyword>
<dbReference type="PANTHER" id="PTHR36933:SF1">
    <property type="entry name" value="SLL0788 PROTEIN"/>
    <property type="match status" value="1"/>
</dbReference>
<comment type="caution">
    <text evidence="2">The sequence shown here is derived from an EMBL/GenBank/DDBJ whole genome shotgun (WGS) entry which is preliminary data.</text>
</comment>
<proteinExistence type="predicted"/>
<gene>
    <name evidence="2" type="ORF">A9179_10525</name>
</gene>
<dbReference type="Proteomes" id="UP000744555">
    <property type="component" value="Unassembled WGS sequence"/>
</dbReference>
<organism evidence="2 3">
    <name type="scientific">Aquipseudomonas alcaligenes</name>
    <name type="common">Pseudomonas alcaligenes</name>
    <dbReference type="NCBI Taxonomy" id="43263"/>
    <lineage>
        <taxon>Bacteria</taxon>
        <taxon>Pseudomonadati</taxon>
        <taxon>Pseudomonadota</taxon>
        <taxon>Gammaproteobacteria</taxon>
        <taxon>Pseudomonadales</taxon>
        <taxon>Pseudomonadaceae</taxon>
        <taxon>Aquipseudomonas</taxon>
    </lineage>
</organism>
<evidence type="ECO:0000259" key="1">
    <source>
        <dbReference type="Pfam" id="PF03713"/>
    </source>
</evidence>
<dbReference type="Gene3D" id="1.20.1260.10">
    <property type="match status" value="1"/>
</dbReference>
<dbReference type="Pfam" id="PF03713">
    <property type="entry name" value="DUF305"/>
    <property type="match status" value="1"/>
</dbReference>
<evidence type="ECO:0000313" key="2">
    <source>
        <dbReference type="EMBL" id="MBC9250711.1"/>
    </source>
</evidence>
<sequence length="98" mass="10898">MAIVAMSLLVTPTWTNANESADAKNAGHMQDGMSMTGDADYDFAANMRMHHQMGVDMAKTELKNGKDAEMRRMAEDIITAQQKEIAALDQWLKARKKP</sequence>
<name>A0ABR7S2C5_AQUAC</name>